<dbReference type="Proteomes" id="UP001497472">
    <property type="component" value="Unassembled WGS sequence"/>
</dbReference>
<evidence type="ECO:0000256" key="1">
    <source>
        <dbReference type="SAM" id="MobiDB-lite"/>
    </source>
</evidence>
<reference evidence="2 3" key="1">
    <citation type="submission" date="2023-11" db="EMBL/GenBank/DDBJ databases">
        <authorList>
            <person name="Okamura Y."/>
        </authorList>
    </citation>
    <scope>NUCLEOTIDE SEQUENCE [LARGE SCALE GENOMIC DNA]</scope>
</reference>
<dbReference type="AlphaFoldDB" id="A0AAV1IY91"/>
<feature type="region of interest" description="Disordered" evidence="1">
    <location>
        <begin position="68"/>
        <end position="114"/>
    </location>
</feature>
<name>A0AAV1IY91_9NEOP</name>
<accession>A0AAV1IY91</accession>
<dbReference type="EMBL" id="CAVLEF010000002">
    <property type="protein sequence ID" value="CAK1540930.1"/>
    <property type="molecule type" value="Genomic_DNA"/>
</dbReference>
<evidence type="ECO:0000313" key="3">
    <source>
        <dbReference type="Proteomes" id="UP001497472"/>
    </source>
</evidence>
<protein>
    <submittedName>
        <fullName evidence="2">Uncharacterized protein</fullName>
    </submittedName>
</protein>
<proteinExistence type="predicted"/>
<comment type="caution">
    <text evidence="2">The sequence shown here is derived from an EMBL/GenBank/DDBJ whole genome shotgun (WGS) entry which is preliminary data.</text>
</comment>
<gene>
    <name evidence="2" type="ORF">LNINA_LOCUS949</name>
</gene>
<feature type="compositionally biased region" description="Basic and acidic residues" evidence="1">
    <location>
        <begin position="77"/>
        <end position="91"/>
    </location>
</feature>
<organism evidence="2 3">
    <name type="scientific">Leptosia nina</name>
    <dbReference type="NCBI Taxonomy" id="320188"/>
    <lineage>
        <taxon>Eukaryota</taxon>
        <taxon>Metazoa</taxon>
        <taxon>Ecdysozoa</taxon>
        <taxon>Arthropoda</taxon>
        <taxon>Hexapoda</taxon>
        <taxon>Insecta</taxon>
        <taxon>Pterygota</taxon>
        <taxon>Neoptera</taxon>
        <taxon>Endopterygota</taxon>
        <taxon>Lepidoptera</taxon>
        <taxon>Glossata</taxon>
        <taxon>Ditrysia</taxon>
        <taxon>Papilionoidea</taxon>
        <taxon>Pieridae</taxon>
        <taxon>Pierinae</taxon>
        <taxon>Leptosia</taxon>
    </lineage>
</organism>
<sequence length="114" mass="13009">MVKFGKNKLKMLNKLEKRQNAIPSSGNNNKILKKKINAARKVAFQKDVLREMIQSDTLVTHVSKTNVLNAKNSPKPEASEPPKTKIKAVEKQKRRQKMQVSDTKLLLSLMKKKN</sequence>
<evidence type="ECO:0000313" key="2">
    <source>
        <dbReference type="EMBL" id="CAK1540930.1"/>
    </source>
</evidence>
<keyword evidence="3" id="KW-1185">Reference proteome</keyword>